<evidence type="ECO:0000313" key="11">
    <source>
        <dbReference type="EMBL" id="KAJ3129438.1"/>
    </source>
</evidence>
<dbReference type="InterPro" id="IPR000649">
    <property type="entry name" value="IF-2B-related"/>
</dbReference>
<reference evidence="11" key="1">
    <citation type="submission" date="2020-05" db="EMBL/GenBank/DDBJ databases">
        <title>Phylogenomic resolution of chytrid fungi.</title>
        <authorList>
            <person name="Stajich J.E."/>
            <person name="Amses K."/>
            <person name="Simmons R."/>
            <person name="Seto K."/>
            <person name="Myers J."/>
            <person name="Bonds A."/>
            <person name="Quandt C.A."/>
            <person name="Barry K."/>
            <person name="Liu P."/>
            <person name="Grigoriev I."/>
            <person name="Longcore J.E."/>
            <person name="James T.Y."/>
        </authorList>
    </citation>
    <scope>NUCLEOTIDE SEQUENCE</scope>
    <source>
        <strain evidence="11">JEL0513</strain>
    </source>
</reference>
<dbReference type="InterPro" id="IPR011989">
    <property type="entry name" value="ARM-like"/>
</dbReference>
<gene>
    <name evidence="11" type="primary">EIF2B4_2</name>
    <name evidence="11" type="ORF">HK100_008610</name>
</gene>
<evidence type="ECO:0000256" key="1">
    <source>
        <dbReference type="ARBA" id="ARBA00004514"/>
    </source>
</evidence>
<name>A0AAD5T9U3_9FUNG</name>
<comment type="subcellular location">
    <subcellularLocation>
        <location evidence="1">Cytoplasm</location>
        <location evidence="1">Cytosol</location>
    </subcellularLocation>
</comment>
<dbReference type="InterPro" id="IPR016024">
    <property type="entry name" value="ARM-type_fold"/>
</dbReference>
<evidence type="ECO:0000256" key="5">
    <source>
        <dbReference type="ARBA" id="ARBA00022917"/>
    </source>
</evidence>
<keyword evidence="12" id="KW-1185">Reference proteome</keyword>
<evidence type="ECO:0000313" key="12">
    <source>
        <dbReference type="Proteomes" id="UP001211907"/>
    </source>
</evidence>
<evidence type="ECO:0000256" key="7">
    <source>
        <dbReference type="ARBA" id="ARBA00044356"/>
    </source>
</evidence>
<dbReference type="Gene3D" id="1.25.10.10">
    <property type="entry name" value="Leucine-rich Repeat Variant"/>
    <property type="match status" value="1"/>
</dbReference>
<dbReference type="InterPro" id="IPR000225">
    <property type="entry name" value="Armadillo"/>
</dbReference>
<feature type="repeat" description="ARM" evidence="9">
    <location>
        <begin position="523"/>
        <end position="550"/>
    </location>
</feature>
<evidence type="ECO:0000256" key="9">
    <source>
        <dbReference type="PROSITE-ProRule" id="PRU00259"/>
    </source>
</evidence>
<evidence type="ECO:0000256" key="2">
    <source>
        <dbReference type="ARBA" id="ARBA00007251"/>
    </source>
</evidence>
<evidence type="ECO:0000256" key="3">
    <source>
        <dbReference type="ARBA" id="ARBA00022490"/>
    </source>
</evidence>
<feature type="repeat" description="ARM" evidence="9">
    <location>
        <begin position="481"/>
        <end position="524"/>
    </location>
</feature>
<evidence type="ECO:0000256" key="8">
    <source>
        <dbReference type="ARBA" id="ARBA00046432"/>
    </source>
</evidence>
<dbReference type="Pfam" id="PF01008">
    <property type="entry name" value="IF-2B"/>
    <property type="match status" value="1"/>
</dbReference>
<organism evidence="11 12">
    <name type="scientific">Physocladia obscura</name>
    <dbReference type="NCBI Taxonomy" id="109957"/>
    <lineage>
        <taxon>Eukaryota</taxon>
        <taxon>Fungi</taxon>
        <taxon>Fungi incertae sedis</taxon>
        <taxon>Chytridiomycota</taxon>
        <taxon>Chytridiomycota incertae sedis</taxon>
        <taxon>Chytridiomycetes</taxon>
        <taxon>Chytridiales</taxon>
        <taxon>Chytriomycetaceae</taxon>
        <taxon>Physocladia</taxon>
    </lineage>
</organism>
<sequence>MAPPLLTTMSSQAANMRAASQIRFDDVRHQKRAVVKGRTLAQKPVPLLAHLTQFEKSGMGAARTIQLMDGQQRNNSMVHPAIVSLGVQFSEFIISGGIARCVAMLAAFKRVIADYVTPPGTAIQRNLNSYLSKQIDHLTTTRGLAQTMKFAIRQLKSEISNISIEASDEDTKAHLLHWIDTFIKEKIVSAHESIVEKALEKVKHGDVILTFGRSAVVERLLIEAAKRKIDFKVIISDARPKLEGKVLLTRLVALGVNCTYVLVTSLGAVMSKVTKVIIGASALLSNGVLLSRTGTAIVAMMAYDSHIPVMVLCELIKFSELVQLDSFVWNEIGDPDELVNIKTQSPANVLPSVLMPPPNQENNTQSKQPILKEWRDIPDLKLLNLHYDITPAHFISLVVCENGCIPSTSVLSVVTNMKLEEEKNLKKQHSKRRCQLLNLNILKYLLDLTWSKEISVKKAAIACIAATTELAEIHPEMRKKELLDSIISLLSVDEIPEVQDEAAFTLANLAKDFSIKSDIRKAGGIKALVKLLPSTDPDVKKNVALALSSLLEDCNTSEIRYANGLAPLLELLGAEFPEIQENTLISLILSAED</sequence>
<dbReference type="GO" id="GO:0003743">
    <property type="term" value="F:translation initiation factor activity"/>
    <property type="evidence" value="ECO:0007669"/>
    <property type="project" value="UniProtKB-KW"/>
</dbReference>
<proteinExistence type="inferred from homology"/>
<dbReference type="AlphaFoldDB" id="A0AAD5T9U3"/>
<comment type="similarity">
    <text evidence="2 10">Belongs to the eIF-2B alpha/beta/delta subunits family.</text>
</comment>
<keyword evidence="5" id="KW-0648">Protein biosynthesis</keyword>
<comment type="caution">
    <text evidence="11">The sequence shown here is derived from an EMBL/GenBank/DDBJ whole genome shotgun (WGS) entry which is preliminary data.</text>
</comment>
<feature type="non-terminal residue" evidence="11">
    <location>
        <position position="1"/>
    </location>
</feature>
<evidence type="ECO:0000256" key="4">
    <source>
        <dbReference type="ARBA" id="ARBA00022540"/>
    </source>
</evidence>
<accession>A0AAD5T9U3</accession>
<dbReference type="PANTHER" id="PTHR10233:SF14">
    <property type="entry name" value="TRANSLATION INITIATION FACTOR EIF-2B SUBUNIT DELTA"/>
    <property type="match status" value="1"/>
</dbReference>
<evidence type="ECO:0000256" key="10">
    <source>
        <dbReference type="RuleBase" id="RU003814"/>
    </source>
</evidence>
<dbReference type="InterPro" id="IPR042529">
    <property type="entry name" value="IF_2B-like_C"/>
</dbReference>
<protein>
    <recommendedName>
        <fullName evidence="6">Translation initiation factor eIF2B subunit delta</fullName>
    </recommendedName>
    <alternativeName>
        <fullName evidence="7">eIF2B GDP-GTP exchange factor subunit delta</fullName>
    </alternativeName>
</protein>
<keyword evidence="3" id="KW-0963">Cytoplasm</keyword>
<dbReference type="Gene3D" id="3.40.50.10470">
    <property type="entry name" value="Translation initiation factor eif-2b, domain 2"/>
    <property type="match status" value="1"/>
</dbReference>
<comment type="subunit">
    <text evidence="8">Component of the translation initiation factor 2B (eIF2B) complex which is a heterodecamer of two sets of five different subunits: alpha, beta, gamma, delta and epsilon. Subunits alpha, beta and delta comprise a regulatory subcomplex and subunits epsilon and gamma comprise a catalytic subcomplex. Within the complex, the hexameric regulatory complex resides at the center, with the two heterodimeric catalytic subcomplexes bound on opposite sides.</text>
</comment>
<dbReference type="SMART" id="SM00185">
    <property type="entry name" value="ARM"/>
    <property type="match status" value="2"/>
</dbReference>
<dbReference type="EMBL" id="JADGJH010000422">
    <property type="protein sequence ID" value="KAJ3129438.1"/>
    <property type="molecule type" value="Genomic_DNA"/>
</dbReference>
<dbReference type="SUPFAM" id="SSF100950">
    <property type="entry name" value="NagB/RpiA/CoA transferase-like"/>
    <property type="match status" value="1"/>
</dbReference>
<keyword evidence="4 11" id="KW-0396">Initiation factor</keyword>
<dbReference type="Proteomes" id="UP001211907">
    <property type="component" value="Unassembled WGS sequence"/>
</dbReference>
<dbReference type="PROSITE" id="PS50176">
    <property type="entry name" value="ARM_REPEAT"/>
    <property type="match status" value="2"/>
</dbReference>
<evidence type="ECO:0000256" key="6">
    <source>
        <dbReference type="ARBA" id="ARBA00044147"/>
    </source>
</evidence>
<dbReference type="InterPro" id="IPR037171">
    <property type="entry name" value="NagB/RpiA_transferase-like"/>
</dbReference>
<dbReference type="Pfam" id="PF00514">
    <property type="entry name" value="Arm"/>
    <property type="match status" value="1"/>
</dbReference>
<dbReference type="PANTHER" id="PTHR10233">
    <property type="entry name" value="TRANSLATION INITIATION FACTOR EIF-2B"/>
    <property type="match status" value="1"/>
</dbReference>
<dbReference type="SUPFAM" id="SSF48371">
    <property type="entry name" value="ARM repeat"/>
    <property type="match status" value="1"/>
</dbReference>
<dbReference type="GO" id="GO:0005829">
    <property type="term" value="C:cytosol"/>
    <property type="evidence" value="ECO:0007669"/>
    <property type="project" value="UniProtKB-SubCell"/>
</dbReference>